<feature type="domain" description="PAC" evidence="3">
    <location>
        <begin position="92"/>
        <end position="144"/>
    </location>
</feature>
<dbReference type="InterPro" id="IPR004089">
    <property type="entry name" value="MCPsignal_dom"/>
</dbReference>
<organism evidence="4 5">
    <name type="scientific">Halopseudomonas sabulinigri</name>
    <dbReference type="NCBI Taxonomy" id="472181"/>
    <lineage>
        <taxon>Bacteria</taxon>
        <taxon>Pseudomonadati</taxon>
        <taxon>Pseudomonadota</taxon>
        <taxon>Gammaproteobacteria</taxon>
        <taxon>Pseudomonadales</taxon>
        <taxon>Pseudomonadaceae</taxon>
        <taxon>Halopseudomonas</taxon>
    </lineage>
</organism>
<protein>
    <submittedName>
        <fullName evidence="4">Methyl-accepting chemotaxis protein</fullName>
    </submittedName>
</protein>
<dbReference type="GO" id="GO:0016020">
    <property type="term" value="C:membrane"/>
    <property type="evidence" value="ECO:0007669"/>
    <property type="project" value="InterPro"/>
</dbReference>
<name>A0A1H1LR15_9GAMM</name>
<dbReference type="OrthoDB" id="9765776at2"/>
<dbReference type="NCBIfam" id="TIGR00229">
    <property type="entry name" value="sensory_box"/>
    <property type="match status" value="2"/>
</dbReference>
<dbReference type="STRING" id="472181.SAMN05216271_0312"/>
<dbReference type="InterPro" id="IPR035965">
    <property type="entry name" value="PAS-like_dom_sf"/>
</dbReference>
<dbReference type="SMART" id="SM00086">
    <property type="entry name" value="PAC"/>
    <property type="match status" value="2"/>
</dbReference>
<evidence type="ECO:0000256" key="1">
    <source>
        <dbReference type="PROSITE-ProRule" id="PRU00284"/>
    </source>
</evidence>
<evidence type="ECO:0000259" key="3">
    <source>
        <dbReference type="PROSITE" id="PS50113"/>
    </source>
</evidence>
<accession>A0A1H1LR15</accession>
<dbReference type="RefSeq" id="WP_092288312.1">
    <property type="nucleotide sequence ID" value="NZ_LT629763.1"/>
</dbReference>
<reference evidence="5" key="1">
    <citation type="submission" date="2016-10" db="EMBL/GenBank/DDBJ databases">
        <authorList>
            <person name="Varghese N."/>
            <person name="Submissions S."/>
        </authorList>
    </citation>
    <scope>NUCLEOTIDE SEQUENCE [LARGE SCALE GENOMIC DNA]</scope>
    <source>
        <strain evidence="5">JCM 14963</strain>
    </source>
</reference>
<dbReference type="Gene3D" id="3.30.450.20">
    <property type="entry name" value="PAS domain"/>
    <property type="match status" value="2"/>
</dbReference>
<evidence type="ECO:0000259" key="2">
    <source>
        <dbReference type="PROSITE" id="PS50111"/>
    </source>
</evidence>
<dbReference type="SMART" id="SM00283">
    <property type="entry name" value="MA"/>
    <property type="match status" value="1"/>
</dbReference>
<dbReference type="SUPFAM" id="SSF55785">
    <property type="entry name" value="PYP-like sensor domain (PAS domain)"/>
    <property type="match status" value="2"/>
</dbReference>
<dbReference type="Gene3D" id="1.10.287.950">
    <property type="entry name" value="Methyl-accepting chemotaxis protein"/>
    <property type="match status" value="1"/>
</dbReference>
<dbReference type="Pfam" id="PF08447">
    <property type="entry name" value="PAS_3"/>
    <property type="match status" value="2"/>
</dbReference>
<sequence>MFNAKLKDLYRSQGEDLAEKKARLDAVKMHMAFIEFTPTGVVLDANPRFLQLMGYSLDQIVGQPHRKFCLPSDTGTPAYQRFWVDLAQGKAFSDTFRRVRADGQEVWLEATYFPVTDASGKVVTVVKLASDVTAVSNELKEKDAVISALDKSLAVIEFTPSGEILKANRNFLNVMGYSQSQLVGKHHRLFCTDAFLQQNPRFWAELSAGAHRSGQFDRINSRGEVVWLEATYNPIFDVHGKVVKVVKFASDITARVEQGLAIRQAAEVASSTSEETALIAQQGMSSLKSAVDTSARIAAQVADATSLIGQLNAQSKNIEEIVATISAIADQTNLLALNAAIEAARAGEQGRGFAVVADEVRSLAARTSKSTSEIAAVVQNNRDLTQRVTGTVHSVSVTAAEGSERTQQVSSIMDEIYQGAENVCRTASGLLNAN</sequence>
<dbReference type="GO" id="GO:0006935">
    <property type="term" value="P:chemotaxis"/>
    <property type="evidence" value="ECO:0007669"/>
    <property type="project" value="UniProtKB-ARBA"/>
</dbReference>
<feature type="domain" description="Methyl-accepting transducer" evidence="2">
    <location>
        <begin position="264"/>
        <end position="434"/>
    </location>
</feature>
<dbReference type="InterPro" id="IPR001610">
    <property type="entry name" value="PAC"/>
</dbReference>
<dbReference type="InterPro" id="IPR013655">
    <property type="entry name" value="PAS_fold_3"/>
</dbReference>
<dbReference type="PROSITE" id="PS50113">
    <property type="entry name" value="PAC"/>
    <property type="match status" value="2"/>
</dbReference>
<dbReference type="InterPro" id="IPR050903">
    <property type="entry name" value="Bact_Chemotaxis_MeTrfase"/>
</dbReference>
<feature type="domain" description="PAC" evidence="3">
    <location>
        <begin position="212"/>
        <end position="264"/>
    </location>
</feature>
<dbReference type="PANTHER" id="PTHR24422">
    <property type="entry name" value="CHEMOTAXIS PROTEIN METHYLTRANSFERASE"/>
    <property type="match status" value="1"/>
</dbReference>
<dbReference type="Proteomes" id="UP000243413">
    <property type="component" value="Chromosome I"/>
</dbReference>
<dbReference type="EMBL" id="LT629763">
    <property type="protein sequence ID" value="SDR76249.1"/>
    <property type="molecule type" value="Genomic_DNA"/>
</dbReference>
<dbReference type="AlphaFoldDB" id="A0A1H1LR15"/>
<dbReference type="InterPro" id="IPR000014">
    <property type="entry name" value="PAS"/>
</dbReference>
<proteinExistence type="predicted"/>
<dbReference type="CDD" id="cd00130">
    <property type="entry name" value="PAS"/>
    <property type="match status" value="2"/>
</dbReference>
<dbReference type="PANTHER" id="PTHR24422:SF10">
    <property type="entry name" value="CHEMOTAXIS PROTEIN METHYLTRANSFERASE 2"/>
    <property type="match status" value="1"/>
</dbReference>
<dbReference type="GO" id="GO:0007165">
    <property type="term" value="P:signal transduction"/>
    <property type="evidence" value="ECO:0007669"/>
    <property type="project" value="UniProtKB-KW"/>
</dbReference>
<dbReference type="PROSITE" id="PS50111">
    <property type="entry name" value="CHEMOTAXIS_TRANSDUC_2"/>
    <property type="match status" value="1"/>
</dbReference>
<evidence type="ECO:0000313" key="5">
    <source>
        <dbReference type="Proteomes" id="UP000243413"/>
    </source>
</evidence>
<gene>
    <name evidence="4" type="ORF">SAMN05216271_0312</name>
</gene>
<keyword evidence="1" id="KW-0807">Transducer</keyword>
<dbReference type="CDD" id="cd11386">
    <property type="entry name" value="MCP_signal"/>
    <property type="match status" value="1"/>
</dbReference>
<dbReference type="InterPro" id="IPR000700">
    <property type="entry name" value="PAS-assoc_C"/>
</dbReference>
<dbReference type="Pfam" id="PF00015">
    <property type="entry name" value="MCPsignal"/>
    <property type="match status" value="1"/>
</dbReference>
<dbReference type="SUPFAM" id="SSF58104">
    <property type="entry name" value="Methyl-accepting chemotaxis protein (MCP) signaling domain"/>
    <property type="match status" value="1"/>
</dbReference>
<dbReference type="SMART" id="SM00091">
    <property type="entry name" value="PAS"/>
    <property type="match status" value="2"/>
</dbReference>
<evidence type="ECO:0000313" key="4">
    <source>
        <dbReference type="EMBL" id="SDR76249.1"/>
    </source>
</evidence>